<dbReference type="PANTHER" id="PTHR35005:SF1">
    <property type="entry name" value="2-AMINO-5-FORMYLAMINO-6-RIBOSYLAMINOPYRIMIDIN-4(3H)-ONE 5'-MONOPHOSPHATE DEFORMYLASE"/>
    <property type="match status" value="1"/>
</dbReference>
<dbReference type="GO" id="GO:0046872">
    <property type="term" value="F:metal ion binding"/>
    <property type="evidence" value="ECO:0007669"/>
    <property type="project" value="UniProtKB-KW"/>
</dbReference>
<evidence type="ECO:0000313" key="7">
    <source>
        <dbReference type="Proteomes" id="UP001157946"/>
    </source>
</evidence>
<keyword evidence="7" id="KW-1185">Reference proteome</keyword>
<reference evidence="6" key="1">
    <citation type="submission" date="2017-05" db="EMBL/GenBank/DDBJ databases">
        <authorList>
            <person name="Varghese N."/>
            <person name="Submissions S."/>
        </authorList>
    </citation>
    <scope>NUCLEOTIDE SEQUENCE</scope>
    <source>
        <strain evidence="6">DSM 45262</strain>
    </source>
</reference>
<dbReference type="EMBL" id="FXTU01000002">
    <property type="protein sequence ID" value="SMP08796.1"/>
    <property type="molecule type" value="Genomic_DNA"/>
</dbReference>
<dbReference type="InterPro" id="IPR024087">
    <property type="entry name" value="Creatininase-like_sf"/>
</dbReference>
<evidence type="ECO:0000256" key="4">
    <source>
        <dbReference type="ARBA" id="ARBA00022833"/>
    </source>
</evidence>
<organism evidence="6 7">
    <name type="scientific">Laceyella tengchongensis</name>
    <dbReference type="NCBI Taxonomy" id="574699"/>
    <lineage>
        <taxon>Bacteria</taxon>
        <taxon>Bacillati</taxon>
        <taxon>Bacillota</taxon>
        <taxon>Bacilli</taxon>
        <taxon>Bacillales</taxon>
        <taxon>Thermoactinomycetaceae</taxon>
        <taxon>Laceyella</taxon>
    </lineage>
</organism>
<keyword evidence="3" id="KW-0378">Hydrolase</keyword>
<dbReference type="Pfam" id="PF02633">
    <property type="entry name" value="Creatininase"/>
    <property type="match status" value="1"/>
</dbReference>
<dbReference type="GO" id="GO:0016811">
    <property type="term" value="F:hydrolase activity, acting on carbon-nitrogen (but not peptide) bonds, in linear amides"/>
    <property type="evidence" value="ECO:0007669"/>
    <property type="project" value="TreeGrafter"/>
</dbReference>
<dbReference type="Proteomes" id="UP001157946">
    <property type="component" value="Unassembled WGS sequence"/>
</dbReference>
<comment type="similarity">
    <text evidence="5">Belongs to the creatininase superfamily.</text>
</comment>
<evidence type="ECO:0000256" key="3">
    <source>
        <dbReference type="ARBA" id="ARBA00022801"/>
    </source>
</evidence>
<name>A0AA46ADU0_9BACL</name>
<dbReference type="GO" id="GO:0009231">
    <property type="term" value="P:riboflavin biosynthetic process"/>
    <property type="evidence" value="ECO:0007669"/>
    <property type="project" value="TreeGrafter"/>
</dbReference>
<evidence type="ECO:0000256" key="2">
    <source>
        <dbReference type="ARBA" id="ARBA00022723"/>
    </source>
</evidence>
<dbReference type="AlphaFoldDB" id="A0AA46ADU0"/>
<keyword evidence="4" id="KW-0862">Zinc</keyword>
<accession>A0AA46ADU0</accession>
<comment type="caution">
    <text evidence="6">The sequence shown here is derived from an EMBL/GenBank/DDBJ whole genome shotgun (WGS) entry which is preliminary data.</text>
</comment>
<comment type="cofactor">
    <cofactor evidence="1">
        <name>Zn(2+)</name>
        <dbReference type="ChEBI" id="CHEBI:29105"/>
    </cofactor>
</comment>
<sequence length="234" mass="25360">MNPFPSWDECVNMELAFFPIGSTEQHGTHLPIHTDTIIAAIVAQRLAERFAPAYVVPALPYSASFEHSGFPGSVSLRVTTITAVVQDVVHSLEQSGIPRCVIVNGHGGNALLHNIAQELNAHGHRVMLAPKRLHWERAYQQAGISVSLSQDMHAGEAETSLLMHLFADGVVKTDKLIDVDTPRRPLLEVVGMKAFTPTGTIGFPSRATSAKGKALLDALVREISHSVEEFMSLG</sequence>
<keyword evidence="2" id="KW-0479">Metal-binding</keyword>
<dbReference type="PANTHER" id="PTHR35005">
    <property type="entry name" value="3-DEHYDRO-SCYLLO-INOSOSE HYDROLASE"/>
    <property type="match status" value="1"/>
</dbReference>
<evidence type="ECO:0000256" key="5">
    <source>
        <dbReference type="ARBA" id="ARBA00024029"/>
    </source>
</evidence>
<evidence type="ECO:0000256" key="1">
    <source>
        <dbReference type="ARBA" id="ARBA00001947"/>
    </source>
</evidence>
<protein>
    <submittedName>
        <fullName evidence="6">Creatinine amidohydrolase</fullName>
    </submittedName>
</protein>
<dbReference type="SUPFAM" id="SSF102215">
    <property type="entry name" value="Creatininase"/>
    <property type="match status" value="1"/>
</dbReference>
<dbReference type="Gene3D" id="3.40.50.10310">
    <property type="entry name" value="Creatininase"/>
    <property type="match status" value="1"/>
</dbReference>
<gene>
    <name evidence="6" type="ORF">SAMN06265361_10252</name>
</gene>
<proteinExistence type="inferred from homology"/>
<dbReference type="InterPro" id="IPR003785">
    <property type="entry name" value="Creatininase/forma_Hydrolase"/>
</dbReference>
<evidence type="ECO:0000313" key="6">
    <source>
        <dbReference type="EMBL" id="SMP08796.1"/>
    </source>
</evidence>